<organism evidence="2 3">
    <name type="scientific">Seleniivibrio woodruffii</name>
    <dbReference type="NCBI Taxonomy" id="1078050"/>
    <lineage>
        <taxon>Bacteria</taxon>
        <taxon>Pseudomonadati</taxon>
        <taxon>Deferribacterota</taxon>
        <taxon>Deferribacteres</taxon>
        <taxon>Deferribacterales</taxon>
        <taxon>Geovibrionaceae</taxon>
        <taxon>Seleniivibrio</taxon>
    </lineage>
</organism>
<keyword evidence="3" id="KW-1185">Reference proteome</keyword>
<evidence type="ECO:0000313" key="2">
    <source>
        <dbReference type="EMBL" id="TCK61054.1"/>
    </source>
</evidence>
<protein>
    <submittedName>
        <fullName evidence="2">Cell division transport system permease protein</fullName>
    </submittedName>
</protein>
<sequence length="296" mass="33518">MLEQYKYAFIKGWALFRNSLKYSIPSILTLGTILFLYFAVYTVNSSVAKAVGNVTDSRLIRVFIDDEVDAKEVKAGINRLKIEGETVYFDRAAAKERVLEIAPNAENLKELPEELFPRFFEIKTLSDSDTDTAVVSASEKLSRIDGVTSVESGRKQNEKMQKIKGISGMFVFVLTLLTGLSCVFILFNNIRLSLYKHHRAIMVYTLVGATRQFITLPYVVSSKFEATFAFLFAWLLNKLFTGFAGAYILKDSFFVLTPPGFWHNLFFYVILMTLSALAAIFSVVTFLMKQKSINEI</sequence>
<evidence type="ECO:0000313" key="3">
    <source>
        <dbReference type="Proteomes" id="UP000294614"/>
    </source>
</evidence>
<feature type="transmembrane region" description="Helical" evidence="1">
    <location>
        <begin position="199"/>
        <end position="220"/>
    </location>
</feature>
<comment type="caution">
    <text evidence="2">The sequence shown here is derived from an EMBL/GenBank/DDBJ whole genome shotgun (WGS) entry which is preliminary data.</text>
</comment>
<dbReference type="InterPro" id="IPR004513">
    <property type="entry name" value="FtsX"/>
</dbReference>
<dbReference type="PANTHER" id="PTHR47755">
    <property type="entry name" value="CELL DIVISION PROTEIN FTSX"/>
    <property type="match status" value="1"/>
</dbReference>
<keyword evidence="1" id="KW-1133">Transmembrane helix</keyword>
<keyword evidence="1" id="KW-0472">Membrane</keyword>
<feature type="transmembrane region" description="Helical" evidence="1">
    <location>
        <begin position="20"/>
        <end position="40"/>
    </location>
</feature>
<dbReference type="GO" id="GO:0016020">
    <property type="term" value="C:membrane"/>
    <property type="evidence" value="ECO:0007669"/>
    <property type="project" value="InterPro"/>
</dbReference>
<dbReference type="GO" id="GO:0051301">
    <property type="term" value="P:cell division"/>
    <property type="evidence" value="ECO:0007669"/>
    <property type="project" value="UniProtKB-KW"/>
</dbReference>
<dbReference type="AlphaFoldDB" id="A0A4R1K9M2"/>
<reference evidence="2 3" key="1">
    <citation type="submission" date="2019-03" db="EMBL/GenBank/DDBJ databases">
        <title>Genomic Encyclopedia of Type Strains, Phase IV (KMG-IV): sequencing the most valuable type-strain genomes for metagenomic binning, comparative biology and taxonomic classification.</title>
        <authorList>
            <person name="Goeker M."/>
        </authorList>
    </citation>
    <scope>NUCLEOTIDE SEQUENCE [LARGE SCALE GENOMIC DNA]</scope>
    <source>
        <strain evidence="2 3">DSM 24984</strain>
    </source>
</reference>
<dbReference type="RefSeq" id="WP_132873906.1">
    <property type="nucleotide sequence ID" value="NZ_JAJUHT010000011.1"/>
</dbReference>
<feature type="transmembrane region" description="Helical" evidence="1">
    <location>
        <begin position="261"/>
        <end position="287"/>
    </location>
</feature>
<keyword evidence="1" id="KW-0812">Transmembrane</keyword>
<dbReference type="Proteomes" id="UP000294614">
    <property type="component" value="Unassembled WGS sequence"/>
</dbReference>
<keyword evidence="2" id="KW-0131">Cell cycle</keyword>
<dbReference type="EMBL" id="SMGG01000004">
    <property type="protein sequence ID" value="TCK61054.1"/>
    <property type="molecule type" value="Genomic_DNA"/>
</dbReference>
<proteinExistence type="predicted"/>
<feature type="transmembrane region" description="Helical" evidence="1">
    <location>
        <begin position="227"/>
        <end position="249"/>
    </location>
</feature>
<dbReference type="PANTHER" id="PTHR47755:SF1">
    <property type="entry name" value="CELL DIVISION PROTEIN FTSX"/>
    <property type="match status" value="1"/>
</dbReference>
<keyword evidence="2" id="KW-0132">Cell division</keyword>
<evidence type="ECO:0000256" key="1">
    <source>
        <dbReference type="SAM" id="Phobius"/>
    </source>
</evidence>
<dbReference type="OrthoDB" id="9813411at2"/>
<feature type="transmembrane region" description="Helical" evidence="1">
    <location>
        <begin position="165"/>
        <end position="187"/>
    </location>
</feature>
<accession>A0A4R1K9M2</accession>
<gene>
    <name evidence="2" type="ORF">C8D98_1936</name>
</gene>
<name>A0A4R1K9M2_9BACT</name>